<name>A0A1S1MWG7_9GAMM</name>
<reference evidence="2 3" key="1">
    <citation type="submission" date="2016-09" db="EMBL/GenBank/DDBJ databases">
        <title>Pseudoalteromonas amylolytica sp. nov., isolated from the surface seawater.</title>
        <authorList>
            <person name="Wu Y.-H."/>
            <person name="Cheng H."/>
            <person name="Jin X.-B."/>
            <person name="Wang C.-S."/>
            <person name="Xu X.-W."/>
        </authorList>
    </citation>
    <scope>NUCLEOTIDE SEQUENCE [LARGE SCALE GENOMIC DNA]</scope>
    <source>
        <strain evidence="2 3">JW1</strain>
    </source>
</reference>
<feature type="signal peptide" evidence="1">
    <location>
        <begin position="1"/>
        <end position="24"/>
    </location>
</feature>
<evidence type="ECO:0008006" key="4">
    <source>
        <dbReference type="Google" id="ProtNLM"/>
    </source>
</evidence>
<comment type="caution">
    <text evidence="2">The sequence shown here is derived from an EMBL/GenBank/DDBJ whole genome shotgun (WGS) entry which is preliminary data.</text>
</comment>
<proteinExistence type="predicted"/>
<evidence type="ECO:0000313" key="3">
    <source>
        <dbReference type="Proteomes" id="UP000179786"/>
    </source>
</evidence>
<organism evidence="2 3">
    <name type="scientific">Pseudoalteromonas amylolytica</name>
    <dbReference type="NCBI Taxonomy" id="1859457"/>
    <lineage>
        <taxon>Bacteria</taxon>
        <taxon>Pseudomonadati</taxon>
        <taxon>Pseudomonadota</taxon>
        <taxon>Gammaproteobacteria</taxon>
        <taxon>Alteromonadales</taxon>
        <taxon>Pseudoalteromonadaceae</taxon>
        <taxon>Pseudoalteromonas</taxon>
    </lineage>
</organism>
<protein>
    <recommendedName>
        <fullName evidence="4">Galactose oxidase</fullName>
    </recommendedName>
</protein>
<dbReference type="Gene3D" id="2.120.10.80">
    <property type="entry name" value="Kelch-type beta propeller"/>
    <property type="match status" value="2"/>
</dbReference>
<dbReference type="InterPro" id="IPR015915">
    <property type="entry name" value="Kelch-typ_b-propeller"/>
</dbReference>
<dbReference type="PANTHER" id="PTHR45632">
    <property type="entry name" value="LD33804P"/>
    <property type="match status" value="1"/>
</dbReference>
<keyword evidence="1" id="KW-0732">Signal</keyword>
<accession>A0A1S1MWG7</accession>
<evidence type="ECO:0000256" key="1">
    <source>
        <dbReference type="SAM" id="SignalP"/>
    </source>
</evidence>
<keyword evidence="3" id="KW-1185">Reference proteome</keyword>
<gene>
    <name evidence="2" type="ORF">BET10_11045</name>
</gene>
<dbReference type="EMBL" id="MKJU01000025">
    <property type="protein sequence ID" value="OHU91353.1"/>
    <property type="molecule type" value="Genomic_DNA"/>
</dbReference>
<dbReference type="STRING" id="1859457.BET10_11045"/>
<sequence length="351" mass="38595">MDRRAFINKLACLGLLASTSMASALTTRQKANWVNKPSLPKRLQEIYPCLYENHIVVAGALEQSASEQATMGIMNASHNCYLFDLSKQAWRLGPTLPVKRHHLGLVSSQQGIMALGGFAASKADPWQVRGDTFILSHLDNHWHQAKPLPNPQAESGYANISGNVHVISGRGISSGNLTDVADHVFFDGTQWQSAAPLPLARNSGACVELDKGCIFIGGRIQDEQHKNQSRVDFYDHRADKWFELAPTPKPCSGIAAALTGHKIYVFGGEQYQYTMNQFGKPMMHTKTFNHIWQYDFALDTWQTLPLSMTSTRHGLGAVATKEGIYLVGGAERAGGENTTNAVELLKLETLC</sequence>
<dbReference type="Proteomes" id="UP000179786">
    <property type="component" value="Unassembled WGS sequence"/>
</dbReference>
<dbReference type="InterPro" id="IPR006652">
    <property type="entry name" value="Kelch_1"/>
</dbReference>
<dbReference type="SMART" id="SM00612">
    <property type="entry name" value="Kelch"/>
    <property type="match status" value="3"/>
</dbReference>
<dbReference type="OrthoDB" id="9769308at2"/>
<dbReference type="AlphaFoldDB" id="A0A1S1MWG7"/>
<feature type="chain" id="PRO_5010356057" description="Galactose oxidase" evidence="1">
    <location>
        <begin position="25"/>
        <end position="351"/>
    </location>
</feature>
<dbReference type="SUPFAM" id="SSF117281">
    <property type="entry name" value="Kelch motif"/>
    <property type="match status" value="1"/>
</dbReference>
<evidence type="ECO:0000313" key="2">
    <source>
        <dbReference type="EMBL" id="OHU91353.1"/>
    </source>
</evidence>